<dbReference type="SMART" id="SM01007">
    <property type="entry name" value="Aldolase_II"/>
    <property type="match status" value="1"/>
</dbReference>
<dbReference type="OrthoDB" id="3238794at2759"/>
<dbReference type="STRING" id="104259.A0A0F7U0M4"/>
<dbReference type="SUPFAM" id="SSF53639">
    <property type="entry name" value="AraD/HMP-PK domain-like"/>
    <property type="match status" value="1"/>
</dbReference>
<organism evidence="2 3">
    <name type="scientific">Penicillium brasilianum</name>
    <dbReference type="NCBI Taxonomy" id="104259"/>
    <lineage>
        <taxon>Eukaryota</taxon>
        <taxon>Fungi</taxon>
        <taxon>Dikarya</taxon>
        <taxon>Ascomycota</taxon>
        <taxon>Pezizomycotina</taxon>
        <taxon>Eurotiomycetes</taxon>
        <taxon>Eurotiomycetidae</taxon>
        <taxon>Eurotiales</taxon>
        <taxon>Aspergillaceae</taxon>
        <taxon>Penicillium</taxon>
    </lineage>
</organism>
<dbReference type="NCBIfam" id="NF004855">
    <property type="entry name" value="PRK06208.1"/>
    <property type="match status" value="1"/>
</dbReference>
<dbReference type="GO" id="GO:0005856">
    <property type="term" value="C:cytoskeleton"/>
    <property type="evidence" value="ECO:0007669"/>
    <property type="project" value="TreeGrafter"/>
</dbReference>
<dbReference type="GO" id="GO:0051015">
    <property type="term" value="F:actin filament binding"/>
    <property type="evidence" value="ECO:0007669"/>
    <property type="project" value="TreeGrafter"/>
</dbReference>
<evidence type="ECO:0000313" key="2">
    <source>
        <dbReference type="EMBL" id="CEJ61200.1"/>
    </source>
</evidence>
<name>A0A0F7U0M4_PENBI</name>
<keyword evidence="3" id="KW-1185">Reference proteome</keyword>
<dbReference type="EMBL" id="CDHK01000010">
    <property type="protein sequence ID" value="CEJ61200.1"/>
    <property type="molecule type" value="Genomic_DNA"/>
</dbReference>
<dbReference type="Gene3D" id="3.40.225.10">
    <property type="entry name" value="Class II aldolase/adducin N-terminal domain"/>
    <property type="match status" value="1"/>
</dbReference>
<reference evidence="3" key="1">
    <citation type="journal article" date="2015" name="Genome Announc.">
        <title>Draft genome sequence of the fungus Penicillium brasilianum MG11.</title>
        <authorList>
            <person name="Horn F."/>
            <person name="Linde J."/>
            <person name="Mattern D.J."/>
            <person name="Walther G."/>
            <person name="Guthke R."/>
            <person name="Brakhage A.A."/>
            <person name="Valiante V."/>
        </authorList>
    </citation>
    <scope>NUCLEOTIDE SEQUENCE [LARGE SCALE GENOMIC DNA]</scope>
    <source>
        <strain evidence="3">MG11</strain>
    </source>
</reference>
<dbReference type="PANTHER" id="PTHR10672">
    <property type="entry name" value="ADDUCIN"/>
    <property type="match status" value="1"/>
</dbReference>
<dbReference type="FunFam" id="3.40.225.10:FF:000009">
    <property type="entry name" value="Class II aldolase/adducin N-terminal"/>
    <property type="match status" value="1"/>
</dbReference>
<protein>
    <submittedName>
        <fullName evidence="2">Putative Class II aldolase/adducin domain protein</fullName>
    </submittedName>
</protein>
<dbReference type="PANTHER" id="PTHR10672:SF41">
    <property type="entry name" value="CLASS II ALDOLASE_ADDUCIN DOMAIN PROTEIN (AFU_ORTHOLOGUE AFUA_3G01330)"/>
    <property type="match status" value="1"/>
</dbReference>
<dbReference type="InterPro" id="IPR036409">
    <property type="entry name" value="Aldolase_II/adducin_N_sf"/>
</dbReference>
<dbReference type="Pfam" id="PF00596">
    <property type="entry name" value="Aldolase_II"/>
    <property type="match status" value="1"/>
</dbReference>
<dbReference type="InterPro" id="IPR001303">
    <property type="entry name" value="Aldolase_II/adducin_N"/>
</dbReference>
<gene>
    <name evidence="2" type="ORF">PMG11_09738</name>
</gene>
<evidence type="ECO:0000259" key="1">
    <source>
        <dbReference type="SMART" id="SM01007"/>
    </source>
</evidence>
<evidence type="ECO:0000313" key="3">
    <source>
        <dbReference type="Proteomes" id="UP000042958"/>
    </source>
</evidence>
<sequence length="325" mass="35373">MIISRTPPIRTSYLITPIATTTGKQSFIITQRKFNMAPPTATETVSNITVQTPQSNQAAGAEKAKVKMQMPSMPKFENKMEEREYLKGRLAAAFRIFGKNGYDEGVAGHITLRDPVDPTTFWVNPFGTAFSLIKASDLIQVDHAGKVIDGGPNRLLNAAAFMIHSAIHAARPDVLCAAHSHSLYGRAFCSLGRPLDIISQDSCAFYDDHVVYKQFNGVVLAEEEGNNIAAALGNRKAALLQNHGLLTVGKSIEETIFWFVSLEKCCHAQLLADAAANGRGGQTIKIDDADAAFTYKTVGTPLAGWFSAKPLFDVIHKETNGDYLE</sequence>
<accession>A0A0F7U0M4</accession>
<dbReference type="Proteomes" id="UP000042958">
    <property type="component" value="Unassembled WGS sequence"/>
</dbReference>
<dbReference type="InterPro" id="IPR051017">
    <property type="entry name" value="Aldolase-II_Adducin_sf"/>
</dbReference>
<proteinExistence type="predicted"/>
<dbReference type="AlphaFoldDB" id="A0A0F7U0M4"/>
<feature type="domain" description="Class II aldolase/adducin N-terminal" evidence="1">
    <location>
        <begin position="88"/>
        <end position="270"/>
    </location>
</feature>